<comment type="caution">
    <text evidence="1">The sequence shown here is derived from an EMBL/GenBank/DDBJ whole genome shotgun (WGS) entry which is preliminary data.</text>
</comment>
<dbReference type="Gene3D" id="3.60.110.10">
    <property type="entry name" value="Carbon-nitrogen hydrolase"/>
    <property type="match status" value="1"/>
</dbReference>
<sequence length="508" mass="55666">MWQGITSLESLDATWLNIATTLLSFCAQSQPPPDAWRGLAAGEPSSSILSVEASATADLMAVDPDLFAPPVDDDNTDDTAAFSFASPAHVQALHLRAEAELANGAIDDPRLAHIIVARGLAGAIDNLIGRTYVTWFKNLGEVRLTEGKAYPVRAHDPRAWLGRHPANSNPATLPTRDLAWSHRLRIAGRSQFNYVIDFEMWNRLSPIGAENGLILAIAQPNFHFGEFDIRWYTDDRRTYANRGPKDAVTQAQRITKLVETAAANGAEIILMPEYTLTEDVRDTVRQHLSTHSTRPLLLCVGISGNADSDNYVSNEAWLLAVTPEMECTYSPPHCAAKMYGARTDGHDERIRTASDVRVFMSENWTLATLICRDAMDTNILRQLAILGTNLLLVPAMSEKTTTMVGSISELCHTSQAFVVMANGPAAWRDPTLTQLPERVFTQSFAEPVSVDRSANPDPDRYEGFAAGPYANTPSGFSLPPGDDPRPTNELGLWLFNAGEKVVTPVQIQ</sequence>
<name>A0A1X0DAR9_9MYCO</name>
<dbReference type="Proteomes" id="UP000192772">
    <property type="component" value="Unassembled WGS sequence"/>
</dbReference>
<protein>
    <submittedName>
        <fullName evidence="1">Uncharacterized protein</fullName>
    </submittedName>
</protein>
<organism evidence="1 2">
    <name type="scientific">Mycolicibacterium elephantis</name>
    <dbReference type="NCBI Taxonomy" id="81858"/>
    <lineage>
        <taxon>Bacteria</taxon>
        <taxon>Bacillati</taxon>
        <taxon>Actinomycetota</taxon>
        <taxon>Actinomycetes</taxon>
        <taxon>Mycobacteriales</taxon>
        <taxon>Mycobacteriaceae</taxon>
        <taxon>Mycolicibacterium</taxon>
    </lineage>
</organism>
<dbReference type="InterPro" id="IPR036526">
    <property type="entry name" value="C-N_Hydrolase_sf"/>
</dbReference>
<evidence type="ECO:0000313" key="1">
    <source>
        <dbReference type="EMBL" id="ORA68860.1"/>
    </source>
</evidence>
<dbReference type="SUPFAM" id="SSF56317">
    <property type="entry name" value="Carbon-nitrogen hydrolase"/>
    <property type="match status" value="1"/>
</dbReference>
<accession>A0A1X0DAR9</accession>
<evidence type="ECO:0000313" key="2">
    <source>
        <dbReference type="Proteomes" id="UP000192772"/>
    </source>
</evidence>
<proteinExistence type="predicted"/>
<reference evidence="1 2" key="1">
    <citation type="submission" date="2017-02" db="EMBL/GenBank/DDBJ databases">
        <title>The new phylogeny of genus Mycobacterium.</title>
        <authorList>
            <person name="Tortoli E."/>
            <person name="Trovato A."/>
            <person name="Cirillo D.M."/>
        </authorList>
    </citation>
    <scope>NUCLEOTIDE SEQUENCE [LARGE SCALE GENOMIC DNA]</scope>
    <source>
        <strain evidence="1 2">FI-09383</strain>
    </source>
</reference>
<dbReference type="AlphaFoldDB" id="A0A1X0DAR9"/>
<gene>
    <name evidence="1" type="ORF">BST23_03370</name>
</gene>
<dbReference type="STRING" id="81858.BST23_03370"/>
<dbReference type="EMBL" id="MVHP01000002">
    <property type="protein sequence ID" value="ORA68860.1"/>
    <property type="molecule type" value="Genomic_DNA"/>
</dbReference>